<evidence type="ECO:0000313" key="1">
    <source>
        <dbReference type="EMBL" id="GFO26234.1"/>
    </source>
</evidence>
<evidence type="ECO:0000313" key="2">
    <source>
        <dbReference type="Proteomes" id="UP000735302"/>
    </source>
</evidence>
<dbReference type="EMBL" id="BLXT01005798">
    <property type="protein sequence ID" value="GFO26234.1"/>
    <property type="molecule type" value="Genomic_DNA"/>
</dbReference>
<organism evidence="1 2">
    <name type="scientific">Plakobranchus ocellatus</name>
    <dbReference type="NCBI Taxonomy" id="259542"/>
    <lineage>
        <taxon>Eukaryota</taxon>
        <taxon>Metazoa</taxon>
        <taxon>Spiralia</taxon>
        <taxon>Lophotrochozoa</taxon>
        <taxon>Mollusca</taxon>
        <taxon>Gastropoda</taxon>
        <taxon>Heterobranchia</taxon>
        <taxon>Euthyneura</taxon>
        <taxon>Panpulmonata</taxon>
        <taxon>Sacoglossa</taxon>
        <taxon>Placobranchoidea</taxon>
        <taxon>Plakobranchidae</taxon>
        <taxon>Plakobranchus</taxon>
    </lineage>
</organism>
<name>A0AAV4C6C9_9GAST</name>
<dbReference type="Proteomes" id="UP000735302">
    <property type="component" value="Unassembled WGS sequence"/>
</dbReference>
<protein>
    <submittedName>
        <fullName evidence="1">Uncharacterized protein</fullName>
    </submittedName>
</protein>
<comment type="caution">
    <text evidence="1">The sequence shown here is derived from an EMBL/GenBank/DDBJ whole genome shotgun (WGS) entry which is preliminary data.</text>
</comment>
<dbReference type="AlphaFoldDB" id="A0AAV4C6C9"/>
<reference evidence="1 2" key="1">
    <citation type="journal article" date="2021" name="Elife">
        <title>Chloroplast acquisition without the gene transfer in kleptoplastic sea slugs, Plakobranchus ocellatus.</title>
        <authorList>
            <person name="Maeda T."/>
            <person name="Takahashi S."/>
            <person name="Yoshida T."/>
            <person name="Shimamura S."/>
            <person name="Takaki Y."/>
            <person name="Nagai Y."/>
            <person name="Toyoda A."/>
            <person name="Suzuki Y."/>
            <person name="Arimoto A."/>
            <person name="Ishii H."/>
            <person name="Satoh N."/>
            <person name="Nishiyama T."/>
            <person name="Hasebe M."/>
            <person name="Maruyama T."/>
            <person name="Minagawa J."/>
            <person name="Obokata J."/>
            <person name="Shigenobu S."/>
        </authorList>
    </citation>
    <scope>NUCLEOTIDE SEQUENCE [LARGE SCALE GENOMIC DNA]</scope>
</reference>
<keyword evidence="2" id="KW-1185">Reference proteome</keyword>
<proteinExistence type="predicted"/>
<sequence>MDGWMDGLDCEDRELMSWYNVKAGCGVTSYPRGDRGVTSTKAFHHYYSPDIYPFLSKSAAFRLDTLSATQPHPLP</sequence>
<gene>
    <name evidence="1" type="ORF">PoB_005273900</name>
</gene>
<accession>A0AAV4C6C9</accession>